<keyword evidence="7 12" id="KW-0406">Ion transport</keyword>
<evidence type="ECO:0000256" key="1">
    <source>
        <dbReference type="ARBA" id="ARBA00005513"/>
    </source>
</evidence>
<accession>A0A2D6YFI6</accession>
<evidence type="ECO:0000256" key="11">
    <source>
        <dbReference type="ARBA" id="ARBA00037847"/>
    </source>
</evidence>
<evidence type="ECO:0000256" key="3">
    <source>
        <dbReference type="ARBA" id="ARBA00022547"/>
    </source>
</evidence>
<evidence type="ECO:0000256" key="4">
    <source>
        <dbReference type="ARBA" id="ARBA00022692"/>
    </source>
</evidence>
<evidence type="ECO:0000313" key="14">
    <source>
        <dbReference type="EMBL" id="MAH61936.1"/>
    </source>
</evidence>
<evidence type="ECO:0000256" key="8">
    <source>
        <dbReference type="ARBA" id="ARBA00023136"/>
    </source>
</evidence>
<dbReference type="PANTHER" id="PTHR33445:SF2">
    <property type="entry name" value="ATP SYNTHASE SUBUNIT B', CHLOROPLASTIC"/>
    <property type="match status" value="1"/>
</dbReference>
<comment type="subcellular location">
    <subcellularLocation>
        <location evidence="11">Endomembrane system</location>
        <topology evidence="11">Single-pass membrane protein</topology>
    </subcellularLocation>
</comment>
<evidence type="ECO:0000256" key="7">
    <source>
        <dbReference type="ARBA" id="ARBA00023065"/>
    </source>
</evidence>
<dbReference type="Pfam" id="PF00430">
    <property type="entry name" value="ATP-synt_B"/>
    <property type="match status" value="1"/>
</dbReference>
<dbReference type="GO" id="GO:0015986">
    <property type="term" value="P:proton motive force-driven ATP synthesis"/>
    <property type="evidence" value="ECO:0007669"/>
    <property type="project" value="InterPro"/>
</dbReference>
<evidence type="ECO:0000256" key="5">
    <source>
        <dbReference type="ARBA" id="ARBA00022781"/>
    </source>
</evidence>
<evidence type="ECO:0000256" key="10">
    <source>
        <dbReference type="ARBA" id="ARBA00025198"/>
    </source>
</evidence>
<keyword evidence="5 12" id="KW-0375">Hydrogen ion transport</keyword>
<reference evidence="15" key="1">
    <citation type="submission" date="2017-09" db="EMBL/GenBank/DDBJ databases">
        <title>The Reconstruction of 2,631 Draft Metagenome-Assembled Genomes from the Global Oceans.</title>
        <authorList>
            <person name="Tully B.J."/>
            <person name="Graham E.D."/>
            <person name="Heidelberg J.F."/>
        </authorList>
    </citation>
    <scope>NUCLEOTIDE SEQUENCE [LARGE SCALE GENOMIC DNA]</scope>
</reference>
<evidence type="ECO:0000256" key="2">
    <source>
        <dbReference type="ARBA" id="ARBA00022448"/>
    </source>
</evidence>
<evidence type="ECO:0000256" key="9">
    <source>
        <dbReference type="ARBA" id="ARBA00023310"/>
    </source>
</evidence>
<sequence length="159" mass="18560">MDYKQTIIENAWGGLAVDYGLLHFQLATPIVTLVIIFIVYKSLNSLLFQPVLRTIDQREKFVQDRRDRVSVLTKEIETLGDQFDQKLHVARSKVAHVMNEAYEQSHKQREETILKQRDLLEKEARSAHERLISETEQTRATLQQLTEELSERTVGRLLN</sequence>
<name>A0A2D6YFI6_9DELT</name>
<proteinExistence type="inferred from homology"/>
<keyword evidence="2 12" id="KW-0813">Transport</keyword>
<evidence type="ECO:0008006" key="16">
    <source>
        <dbReference type="Google" id="ProtNLM"/>
    </source>
</evidence>
<dbReference type="EMBL" id="NZEX01000005">
    <property type="protein sequence ID" value="MAH61936.1"/>
    <property type="molecule type" value="Genomic_DNA"/>
</dbReference>
<evidence type="ECO:0000256" key="12">
    <source>
        <dbReference type="RuleBase" id="RU003848"/>
    </source>
</evidence>
<feature type="transmembrane region" description="Helical" evidence="13">
    <location>
        <begin position="20"/>
        <end position="40"/>
    </location>
</feature>
<dbReference type="GO" id="GO:0012505">
    <property type="term" value="C:endomembrane system"/>
    <property type="evidence" value="ECO:0007669"/>
    <property type="project" value="UniProtKB-SubCell"/>
</dbReference>
<evidence type="ECO:0000313" key="15">
    <source>
        <dbReference type="Proteomes" id="UP000226525"/>
    </source>
</evidence>
<dbReference type="InterPro" id="IPR050059">
    <property type="entry name" value="ATP_synthase_B_chain"/>
</dbReference>
<keyword evidence="6 13" id="KW-1133">Transmembrane helix</keyword>
<dbReference type="GO" id="GO:0045259">
    <property type="term" value="C:proton-transporting ATP synthase complex"/>
    <property type="evidence" value="ECO:0007669"/>
    <property type="project" value="UniProtKB-KW"/>
</dbReference>
<evidence type="ECO:0000256" key="13">
    <source>
        <dbReference type="SAM" id="Phobius"/>
    </source>
</evidence>
<comment type="caution">
    <text evidence="14">The sequence shown here is derived from an EMBL/GenBank/DDBJ whole genome shotgun (WGS) entry which is preliminary data.</text>
</comment>
<dbReference type="GO" id="GO:0046961">
    <property type="term" value="F:proton-transporting ATPase activity, rotational mechanism"/>
    <property type="evidence" value="ECO:0007669"/>
    <property type="project" value="TreeGrafter"/>
</dbReference>
<evidence type="ECO:0000256" key="6">
    <source>
        <dbReference type="ARBA" id="ARBA00022989"/>
    </source>
</evidence>
<organism evidence="14 15">
    <name type="scientific">SAR324 cluster bacterium</name>
    <dbReference type="NCBI Taxonomy" id="2024889"/>
    <lineage>
        <taxon>Bacteria</taxon>
        <taxon>Deltaproteobacteria</taxon>
        <taxon>SAR324 cluster</taxon>
    </lineage>
</organism>
<keyword evidence="4 12" id="KW-0812">Transmembrane</keyword>
<dbReference type="CDD" id="cd06503">
    <property type="entry name" value="ATP-synt_Fo_b"/>
    <property type="match status" value="1"/>
</dbReference>
<keyword evidence="9" id="KW-0066">ATP synthesis</keyword>
<dbReference type="Proteomes" id="UP000226525">
    <property type="component" value="Unassembled WGS sequence"/>
</dbReference>
<comment type="function">
    <text evidence="10">F(1)F(0) ATP synthase produces ATP from ADP in the presence of a proton or sodium gradient. F-type ATPases consist of two structural domains, F(1) containing the extramembraneous catalytic core and F(0) containing the membrane proton channel, linked together by a central stalk and a peripheral stalk. During catalysis, ATP synthesis in the catalytic domain of F(1) is coupled via a rotary mechanism of the central stalk subunits to proton translocation.</text>
</comment>
<dbReference type="PANTHER" id="PTHR33445">
    <property type="entry name" value="ATP SYNTHASE SUBUNIT B', CHLOROPLASTIC"/>
    <property type="match status" value="1"/>
</dbReference>
<dbReference type="InterPro" id="IPR002146">
    <property type="entry name" value="ATP_synth_b/b'su_bac/chlpt"/>
</dbReference>
<keyword evidence="8 13" id="KW-0472">Membrane</keyword>
<protein>
    <recommendedName>
        <fullName evidence="16">ATPase subunit I</fullName>
    </recommendedName>
</protein>
<dbReference type="AlphaFoldDB" id="A0A2D6YFI6"/>
<comment type="similarity">
    <text evidence="1 12">Belongs to the ATPase B chain family.</text>
</comment>
<keyword evidence="3 12" id="KW-0138">CF(0)</keyword>
<gene>
    <name evidence="14" type="ORF">CMN54_00505</name>
</gene>